<evidence type="ECO:0000256" key="1">
    <source>
        <dbReference type="SAM" id="Coils"/>
    </source>
</evidence>
<dbReference type="InterPro" id="IPR025347">
    <property type="entry name" value="DUF4251"/>
</dbReference>
<dbReference type="RefSeq" id="WP_120272586.1">
    <property type="nucleotide sequence ID" value="NZ_RAPN01000001.1"/>
</dbReference>
<evidence type="ECO:0000313" key="3">
    <source>
        <dbReference type="EMBL" id="RKD91271.1"/>
    </source>
</evidence>
<dbReference type="EMBL" id="RAPN01000001">
    <property type="protein sequence ID" value="RKD91271.1"/>
    <property type="molecule type" value="Genomic_DNA"/>
</dbReference>
<name>A0A419W718_9BACT</name>
<feature type="chain" id="PRO_5019492743" evidence="2">
    <location>
        <begin position="20"/>
        <end position="170"/>
    </location>
</feature>
<dbReference type="Pfam" id="PF14059">
    <property type="entry name" value="DUF4251"/>
    <property type="match status" value="1"/>
</dbReference>
<accession>A0A419W718</accession>
<keyword evidence="1" id="KW-0175">Coiled coil</keyword>
<evidence type="ECO:0000313" key="4">
    <source>
        <dbReference type="Proteomes" id="UP000283387"/>
    </source>
</evidence>
<keyword evidence="2" id="KW-0732">Signal</keyword>
<protein>
    <submittedName>
        <fullName evidence="3">Uncharacterized protein DUF4251</fullName>
    </submittedName>
</protein>
<dbReference type="Gene3D" id="2.40.128.410">
    <property type="match status" value="1"/>
</dbReference>
<reference evidence="3 4" key="1">
    <citation type="submission" date="2018-09" db="EMBL/GenBank/DDBJ databases">
        <title>Genomic Encyclopedia of Archaeal and Bacterial Type Strains, Phase II (KMG-II): from individual species to whole genera.</title>
        <authorList>
            <person name="Goeker M."/>
        </authorList>
    </citation>
    <scope>NUCLEOTIDE SEQUENCE [LARGE SCALE GENOMIC DNA]</scope>
    <source>
        <strain evidence="3 4">DSM 27148</strain>
    </source>
</reference>
<dbReference type="AlphaFoldDB" id="A0A419W718"/>
<dbReference type="Proteomes" id="UP000283387">
    <property type="component" value="Unassembled WGS sequence"/>
</dbReference>
<evidence type="ECO:0000256" key="2">
    <source>
        <dbReference type="SAM" id="SignalP"/>
    </source>
</evidence>
<gene>
    <name evidence="3" type="ORF">BC643_1620</name>
</gene>
<sequence>MKNVVLLLVILFSAFVVNAQEAEKKSRKELKAEREALQVELTQKMIETKRFEFIPDRAYTARGKSVSITSYSVELKGDTIVSYLPFYGRAYVADYGSTSSPFNFTSTIDSYKEPDVKKGHQIELEVKQGSDNLTYRFLIFENGSTSLDINSTNRQTMSYSGRIEEIKKKK</sequence>
<comment type="caution">
    <text evidence="3">The sequence shown here is derived from an EMBL/GenBank/DDBJ whole genome shotgun (WGS) entry which is preliminary data.</text>
</comment>
<organism evidence="3 4">
    <name type="scientific">Mangrovibacterium diazotrophicum</name>
    <dbReference type="NCBI Taxonomy" id="1261403"/>
    <lineage>
        <taxon>Bacteria</taxon>
        <taxon>Pseudomonadati</taxon>
        <taxon>Bacteroidota</taxon>
        <taxon>Bacteroidia</taxon>
        <taxon>Marinilabiliales</taxon>
        <taxon>Prolixibacteraceae</taxon>
        <taxon>Mangrovibacterium</taxon>
    </lineage>
</organism>
<feature type="signal peptide" evidence="2">
    <location>
        <begin position="1"/>
        <end position="19"/>
    </location>
</feature>
<keyword evidence="4" id="KW-1185">Reference proteome</keyword>
<proteinExistence type="predicted"/>
<feature type="coiled-coil region" evidence="1">
    <location>
        <begin position="20"/>
        <end position="47"/>
    </location>
</feature>
<dbReference type="OrthoDB" id="1097715at2"/>